<sequence>MSAAPGTSCVWDMNPSIFSSSAVCKLSVDPCLQVCALISRRDLQPLGVRDRAAWRELGKAHIHAETCLMEPPNMCCLFPIFLL</sequence>
<evidence type="ECO:0000313" key="1">
    <source>
        <dbReference type="EMBL" id="KAG8562247.1"/>
    </source>
</evidence>
<dbReference type="AlphaFoldDB" id="A0AAV7AQK3"/>
<organism evidence="1 2">
    <name type="scientific">Engystomops pustulosus</name>
    <name type="common">Tungara frog</name>
    <name type="synonym">Physalaemus pustulosus</name>
    <dbReference type="NCBI Taxonomy" id="76066"/>
    <lineage>
        <taxon>Eukaryota</taxon>
        <taxon>Metazoa</taxon>
        <taxon>Chordata</taxon>
        <taxon>Craniata</taxon>
        <taxon>Vertebrata</taxon>
        <taxon>Euteleostomi</taxon>
        <taxon>Amphibia</taxon>
        <taxon>Batrachia</taxon>
        <taxon>Anura</taxon>
        <taxon>Neobatrachia</taxon>
        <taxon>Hyloidea</taxon>
        <taxon>Leptodactylidae</taxon>
        <taxon>Leiuperinae</taxon>
        <taxon>Engystomops</taxon>
    </lineage>
</organism>
<keyword evidence="2" id="KW-1185">Reference proteome</keyword>
<gene>
    <name evidence="1" type="ORF">GDO81_015627</name>
</gene>
<dbReference type="EMBL" id="WNYA01000007">
    <property type="protein sequence ID" value="KAG8562247.1"/>
    <property type="molecule type" value="Genomic_DNA"/>
</dbReference>
<evidence type="ECO:0000313" key="2">
    <source>
        <dbReference type="Proteomes" id="UP000824782"/>
    </source>
</evidence>
<dbReference type="Proteomes" id="UP000824782">
    <property type="component" value="Unassembled WGS sequence"/>
</dbReference>
<reference evidence="1" key="1">
    <citation type="thesis" date="2020" institute="ProQuest LLC" country="789 East Eisenhower Parkway, Ann Arbor, MI, USA">
        <title>Comparative Genomics and Chromosome Evolution.</title>
        <authorList>
            <person name="Mudd A.B."/>
        </authorList>
    </citation>
    <scope>NUCLEOTIDE SEQUENCE</scope>
    <source>
        <strain evidence="1">237g6f4</strain>
        <tissue evidence="1">Blood</tissue>
    </source>
</reference>
<protein>
    <submittedName>
        <fullName evidence="1">Uncharacterized protein</fullName>
    </submittedName>
</protein>
<proteinExistence type="predicted"/>
<name>A0AAV7AQK3_ENGPU</name>
<accession>A0AAV7AQK3</accession>
<comment type="caution">
    <text evidence="1">The sequence shown here is derived from an EMBL/GenBank/DDBJ whole genome shotgun (WGS) entry which is preliminary data.</text>
</comment>